<evidence type="ECO:0000256" key="1">
    <source>
        <dbReference type="SAM" id="MobiDB-lite"/>
    </source>
</evidence>
<feature type="region of interest" description="Disordered" evidence="1">
    <location>
        <begin position="1"/>
        <end position="21"/>
    </location>
</feature>
<proteinExistence type="predicted"/>
<comment type="caution">
    <text evidence="2">The sequence shown here is derived from an EMBL/GenBank/DDBJ whole genome shotgun (WGS) entry which is preliminary data.</text>
</comment>
<reference evidence="2 3" key="1">
    <citation type="submission" date="2021-06" db="EMBL/GenBank/DDBJ databases">
        <title>New haloarchaea isolates fom saline soil.</title>
        <authorList>
            <person name="Duran-Viseras A."/>
            <person name="Sanchez-Porro C.S."/>
            <person name="Ventosa A."/>
        </authorList>
    </citation>
    <scope>NUCLEOTIDE SEQUENCE [LARGE SCALE GENOMIC DNA]</scope>
    <source>
        <strain evidence="2 3">JCM 183640</strain>
    </source>
</reference>
<sequence>MSKLSIPFGLDPEGTKTPIEEAQGKSDYYRCPECGEFLTPRIGTQRQYFAHKQGVLEDISCSLSSDEGVEKMIEDLRTSDIEEGERERSIRTYLGQRYDGGIELFGIVPSLDWDQIQEDEDVDTLLEKVETETTGIAHPPVPSNFHPSEAEVTLDLDPTADSYELQISGPDTLGSITGTWTTSGLQHGDLFVGDETRAQRYNSDHQVRKDMWVYLVSKNPPKSEVSFVDVYDFADVSLVGFRASEKTEPFLDRYGGGLSTENYGFDADVVLPAHTNPTVEAPLYAPPEEPVLVGVTPSEEVDPIFEVVSIPKDANETVEIDRTGAGNPRYYTTEVPSDGSRRVSIHQRNSDRHRLIHLHPSEESTIIDATEPESRRIGIEIQDEENRELLSPIEGPSSKRMPVGFNPHLLHTNLEYVGPEDLELEVIATFAEAASFGPTISRDVTAISDIISEVVHWVESGCNELEIRFNGIGTISICFPQGEQ</sequence>
<organism evidence="2 3">
    <name type="scientific">Haloarcula limicola</name>
    <dbReference type="NCBI Taxonomy" id="1429915"/>
    <lineage>
        <taxon>Archaea</taxon>
        <taxon>Methanobacteriati</taxon>
        <taxon>Methanobacteriota</taxon>
        <taxon>Stenosarchaea group</taxon>
        <taxon>Halobacteria</taxon>
        <taxon>Halobacteriales</taxon>
        <taxon>Haloarculaceae</taxon>
        <taxon>Haloarcula</taxon>
    </lineage>
</organism>
<name>A0A8J7YFQ9_9EURY</name>
<keyword evidence="3" id="KW-1185">Reference proteome</keyword>
<dbReference type="RefSeq" id="WP_162319492.1">
    <property type="nucleotide sequence ID" value="NZ_JAHQXF010000005.1"/>
</dbReference>
<dbReference type="Proteomes" id="UP000766550">
    <property type="component" value="Unassembled WGS sequence"/>
</dbReference>
<gene>
    <name evidence="2" type="ORF">KTS45_19470</name>
</gene>
<dbReference type="EMBL" id="JAHQXF010000005">
    <property type="protein sequence ID" value="MBV0926391.1"/>
    <property type="molecule type" value="Genomic_DNA"/>
</dbReference>
<dbReference type="AlphaFoldDB" id="A0A8J7YFQ9"/>
<evidence type="ECO:0000313" key="2">
    <source>
        <dbReference type="EMBL" id="MBV0926391.1"/>
    </source>
</evidence>
<evidence type="ECO:0000313" key="3">
    <source>
        <dbReference type="Proteomes" id="UP000766550"/>
    </source>
</evidence>
<accession>A0A8J7YFQ9</accession>
<protein>
    <submittedName>
        <fullName evidence="2">Uncharacterized protein</fullName>
    </submittedName>
</protein>